<dbReference type="InterPro" id="IPR029058">
    <property type="entry name" value="AB_hydrolase_fold"/>
</dbReference>
<dbReference type="SUPFAM" id="SSF53474">
    <property type="entry name" value="alpha/beta-Hydrolases"/>
    <property type="match status" value="1"/>
</dbReference>
<dbReference type="EMBL" id="RIAR02000001">
    <property type="protein sequence ID" value="NSL87677.1"/>
    <property type="molecule type" value="Genomic_DNA"/>
</dbReference>
<dbReference type="Pfam" id="PF08530">
    <property type="entry name" value="PepX_C"/>
    <property type="match status" value="1"/>
</dbReference>
<protein>
    <submittedName>
        <fullName evidence="2">CocE/NonD family hydrolase</fullName>
    </submittedName>
</protein>
<dbReference type="Gene3D" id="1.10.3020.10">
    <property type="entry name" value="alpha-amino acid ester hydrolase ( Helical cap domain)"/>
    <property type="match status" value="1"/>
</dbReference>
<dbReference type="Gene3D" id="3.40.50.1820">
    <property type="entry name" value="alpha/beta hydrolase"/>
    <property type="match status" value="1"/>
</dbReference>
<dbReference type="AlphaFoldDB" id="A0A433WLE7"/>
<dbReference type="InterPro" id="IPR008979">
    <property type="entry name" value="Galactose-bd-like_sf"/>
</dbReference>
<dbReference type="NCBIfam" id="TIGR00976">
    <property type="entry name" value="CocE_NonD"/>
    <property type="match status" value="1"/>
</dbReference>
<dbReference type="Pfam" id="PF02129">
    <property type="entry name" value="Peptidase_S15"/>
    <property type="match status" value="1"/>
</dbReference>
<proteinExistence type="predicted"/>
<organism evidence="2 3">
    <name type="scientific">Chitinophaga solisilvae</name>
    <dbReference type="NCBI Taxonomy" id="1233460"/>
    <lineage>
        <taxon>Bacteria</taxon>
        <taxon>Pseudomonadati</taxon>
        <taxon>Bacteroidota</taxon>
        <taxon>Chitinophagia</taxon>
        <taxon>Chitinophagales</taxon>
        <taxon>Chitinophagaceae</taxon>
        <taxon>Chitinophaga</taxon>
    </lineage>
</organism>
<dbReference type="GO" id="GO:0008239">
    <property type="term" value="F:dipeptidyl-peptidase activity"/>
    <property type="evidence" value="ECO:0007669"/>
    <property type="project" value="InterPro"/>
</dbReference>
<dbReference type="OrthoDB" id="319764at2"/>
<keyword evidence="1 2" id="KW-0378">Hydrolase</keyword>
<dbReference type="SMART" id="SM00939">
    <property type="entry name" value="PepX_C"/>
    <property type="match status" value="1"/>
</dbReference>
<name>A0A433WLE7_9BACT</name>
<evidence type="ECO:0000313" key="2">
    <source>
        <dbReference type="EMBL" id="NSL87677.1"/>
    </source>
</evidence>
<dbReference type="SUPFAM" id="SSF49785">
    <property type="entry name" value="Galactose-binding domain-like"/>
    <property type="match status" value="1"/>
</dbReference>
<evidence type="ECO:0000256" key="1">
    <source>
        <dbReference type="ARBA" id="ARBA00022801"/>
    </source>
</evidence>
<reference evidence="2" key="1">
    <citation type="submission" date="2020-05" db="EMBL/GenBank/DDBJ databases">
        <title>Chitinophaga laudate sp. nov., isolated from a tropical peat swamp.</title>
        <authorList>
            <person name="Goh C.B.S."/>
            <person name="Lee M.S."/>
            <person name="Parimannan S."/>
            <person name="Pasbakhsh P."/>
            <person name="Yule C.M."/>
            <person name="Rajandas H."/>
            <person name="Loke S."/>
            <person name="Croft L."/>
            <person name="Tan J.B.L."/>
        </authorList>
    </citation>
    <scope>NUCLEOTIDE SEQUENCE</scope>
    <source>
        <strain evidence="2">Mgbs1</strain>
    </source>
</reference>
<accession>A0A433WLE7</accession>
<dbReference type="InterPro" id="IPR005674">
    <property type="entry name" value="CocE/Ser_esterase"/>
</dbReference>
<dbReference type="InterPro" id="IPR013736">
    <property type="entry name" value="Xaa-Pro_dipept_C"/>
</dbReference>
<comment type="caution">
    <text evidence="2">The sequence shown here is derived from an EMBL/GenBank/DDBJ whole genome shotgun (WGS) entry which is preliminary data.</text>
</comment>
<dbReference type="Gene3D" id="2.60.120.260">
    <property type="entry name" value="Galactose-binding domain-like"/>
    <property type="match status" value="1"/>
</dbReference>
<evidence type="ECO:0000313" key="3">
    <source>
        <dbReference type="Proteomes" id="UP000281028"/>
    </source>
</evidence>
<keyword evidence="3" id="KW-1185">Reference proteome</keyword>
<sequence length="748" mass="85047">MRRLLLFVFVCVCTPGIAQQFYFPPAYYADNQLLEKHMPLLAGQLADVYKDDNRQEYYDNLFRYQIAAGRFTAAGASIDSLRSLVTGPDTIRRKGIAFAWQTFLDANSLVVSRDWSFTDAYRRAFANLYNGLPSSLTGNVASWMEADLSALKKEQDQSLQQLKGRDVISIAQASRICRAYAAYKVFNRILPPGMTSLAEQDDRHFIIDSVSIKTQDGADISATIVSRKDVTTPLPAILIFNIYTGPVDKTRAKDAAIHGYVGIVANTRGKNRSQQAIEPFEHDGADIYEVIDWISKQSWNNGKVGMYGGSYLGFAQWSATKKLHPALKTIVPQVAVGIGVDYPLFNNVFMSYMLQWLHMVTNSRQTDNAEFNNFPHWEATNMKWYASGKAFRALDTIEGRPHAIFQRWLQHPGQDAYWQHMVPYKEDFSRINIPILTTTGYYDDDQLGAMYYYQQHHQYNKKAEHYLLIGPYDHPGAQSIAAGKLPNYEIDPVARINILDLTYAWFDYIMKDSSKPALLKDKVNYEVMGANEWRHAPSLREINNDTLTLYLSSTRSSQHYLLSAARPSAGEFIRQEVDLADRSDTTNRYDYGNVVDNVINVKDALSFVSKPFEQPVVITGSWFGELDAVINKKDIDISISLYERTADGKYFKLNDYIGRASYAKDRSRRTLLQPGRQERIPVRNTFFTSRKISKGSQLVAVVGINKSPRWQINYGTGKDVSTEDIRDAGVPLQIKWFSSSYMKIPVRK</sequence>
<dbReference type="Proteomes" id="UP000281028">
    <property type="component" value="Unassembled WGS sequence"/>
</dbReference>
<gene>
    <name evidence="2" type="ORF">ECE50_012590</name>
</gene>
<dbReference type="InterPro" id="IPR000383">
    <property type="entry name" value="Xaa-Pro-like_dom"/>
</dbReference>